<dbReference type="Proteomes" id="UP001230156">
    <property type="component" value="Unassembled WGS sequence"/>
</dbReference>
<accession>A0ABU0YIX0</accession>
<evidence type="ECO:0000256" key="1">
    <source>
        <dbReference type="ARBA" id="ARBA00022801"/>
    </source>
</evidence>
<reference evidence="4" key="1">
    <citation type="submission" date="2023-08" db="EMBL/GenBank/DDBJ databases">
        <title>Rhodospirillaceae gen. nov., a novel taxon isolated from the Yangtze River Yuezi River estuary sludge.</title>
        <authorList>
            <person name="Ruan L."/>
        </authorList>
    </citation>
    <scope>NUCLEOTIDE SEQUENCE [LARGE SCALE GENOMIC DNA]</scope>
    <source>
        <strain evidence="4">R-7</strain>
    </source>
</reference>
<gene>
    <name evidence="3" type="ORF">Q8A70_08300</name>
</gene>
<dbReference type="CDD" id="cd00431">
    <property type="entry name" value="cysteine_hydrolases"/>
    <property type="match status" value="1"/>
</dbReference>
<comment type="caution">
    <text evidence="3">The sequence shown here is derived from an EMBL/GenBank/DDBJ whole genome shotgun (WGS) entry which is preliminary data.</text>
</comment>
<dbReference type="InterPro" id="IPR000868">
    <property type="entry name" value="Isochorismatase-like_dom"/>
</dbReference>
<evidence type="ECO:0000313" key="4">
    <source>
        <dbReference type="Proteomes" id="UP001230156"/>
    </source>
</evidence>
<dbReference type="InterPro" id="IPR050272">
    <property type="entry name" value="Isochorismatase-like_hydrls"/>
</dbReference>
<keyword evidence="1 3" id="KW-0378">Hydrolase</keyword>
<dbReference type="PANTHER" id="PTHR43540">
    <property type="entry name" value="PEROXYUREIDOACRYLATE/UREIDOACRYLATE AMIDOHYDROLASE-RELATED"/>
    <property type="match status" value="1"/>
</dbReference>
<name>A0ABU0YIX0_9PROT</name>
<feature type="domain" description="Isochorismatase-like" evidence="2">
    <location>
        <begin position="8"/>
        <end position="180"/>
    </location>
</feature>
<dbReference type="InterPro" id="IPR036380">
    <property type="entry name" value="Isochorismatase-like_sf"/>
</dbReference>
<dbReference type="EMBL" id="JAUYVI010000003">
    <property type="protein sequence ID" value="MDQ7247666.1"/>
    <property type="molecule type" value="Genomic_DNA"/>
</dbReference>
<dbReference type="PANTHER" id="PTHR43540:SF6">
    <property type="entry name" value="ISOCHORISMATASE-LIKE DOMAIN-CONTAINING PROTEIN"/>
    <property type="match status" value="1"/>
</dbReference>
<dbReference type="GO" id="GO:0016787">
    <property type="term" value="F:hydrolase activity"/>
    <property type="evidence" value="ECO:0007669"/>
    <property type="project" value="UniProtKB-KW"/>
</dbReference>
<dbReference type="Gene3D" id="3.40.50.850">
    <property type="entry name" value="Isochorismatase-like"/>
    <property type="match status" value="1"/>
</dbReference>
<keyword evidence="4" id="KW-1185">Reference proteome</keyword>
<dbReference type="SUPFAM" id="SSF52499">
    <property type="entry name" value="Isochorismatase-like hydrolases"/>
    <property type="match status" value="1"/>
</dbReference>
<evidence type="ECO:0000259" key="2">
    <source>
        <dbReference type="Pfam" id="PF00857"/>
    </source>
</evidence>
<organism evidence="3 4">
    <name type="scientific">Dongia sedimenti</name>
    <dbReference type="NCBI Taxonomy" id="3064282"/>
    <lineage>
        <taxon>Bacteria</taxon>
        <taxon>Pseudomonadati</taxon>
        <taxon>Pseudomonadota</taxon>
        <taxon>Alphaproteobacteria</taxon>
        <taxon>Rhodospirillales</taxon>
        <taxon>Dongiaceae</taxon>
        <taxon>Dongia</taxon>
    </lineage>
</organism>
<dbReference type="Pfam" id="PF00857">
    <property type="entry name" value="Isochorismatase"/>
    <property type="match status" value="1"/>
</dbReference>
<sequence length="194" mass="21504">MPQLSRAMHIVIDMQRLFAEHPDWAVKDIGRIRKDVTWLAEHKPGRTLWTRFIPAQNVEAAQGSWRKYYEQWPSATLDGGGAAYVDLLPEHRTLAGKAQIFDKSTFSAFGNEKLVATLQSAGIETLILSGVETDVCVWATALDAVDAGFFVVLARDALTSFSPEAHQAMLEVIAPRFAPQVAVMNHAELEAAWK</sequence>
<evidence type="ECO:0000313" key="3">
    <source>
        <dbReference type="EMBL" id="MDQ7247666.1"/>
    </source>
</evidence>
<dbReference type="RefSeq" id="WP_379955100.1">
    <property type="nucleotide sequence ID" value="NZ_JAUYVI010000003.1"/>
</dbReference>
<proteinExistence type="predicted"/>
<protein>
    <submittedName>
        <fullName evidence="3">Cysteine hydrolase</fullName>
    </submittedName>
</protein>